<evidence type="ECO:0000313" key="1">
    <source>
        <dbReference type="EMBL" id="KAL2063499.1"/>
    </source>
</evidence>
<evidence type="ECO:0008006" key="3">
    <source>
        <dbReference type="Google" id="ProtNLM"/>
    </source>
</evidence>
<accession>A0ABR4C2D7</accession>
<gene>
    <name evidence="1" type="ORF">VTL71DRAFT_5304</name>
</gene>
<dbReference type="PANTHER" id="PTHR42085">
    <property type="entry name" value="F-BOX DOMAIN-CONTAINING PROTEIN"/>
    <property type="match status" value="1"/>
</dbReference>
<proteinExistence type="predicted"/>
<keyword evidence="2" id="KW-1185">Reference proteome</keyword>
<dbReference type="Proteomes" id="UP001595075">
    <property type="component" value="Unassembled WGS sequence"/>
</dbReference>
<name>A0ABR4C2D7_9HELO</name>
<sequence length="224" mass="26273">MTTPFRILDLPPEIRSKIYILVCTSPITISLSSVPSPFNEEPIHPSFPHSLLLTCTQLYHELRSLYFLANDFSLTIRRHNTPWSYFLSPQFLDNRRQIHTLRIIVLRWGSKDFFCRELVPVLEDCVMNGRLRSLEVVVKEVFLKGRGRGDGFENWKMLERLLRDPYLERVRLLAGRLEDEDDEGALEGLKDVTELLRSENAVYKMVRTWGHIDHEYHCVVTSQE</sequence>
<reference evidence="1 2" key="1">
    <citation type="journal article" date="2024" name="Commun. Biol.">
        <title>Comparative genomic analysis of thermophilic fungi reveals convergent evolutionary adaptations and gene losses.</title>
        <authorList>
            <person name="Steindorff A.S."/>
            <person name="Aguilar-Pontes M.V."/>
            <person name="Robinson A.J."/>
            <person name="Andreopoulos B."/>
            <person name="LaButti K."/>
            <person name="Kuo A."/>
            <person name="Mondo S."/>
            <person name="Riley R."/>
            <person name="Otillar R."/>
            <person name="Haridas S."/>
            <person name="Lipzen A."/>
            <person name="Grimwood J."/>
            <person name="Schmutz J."/>
            <person name="Clum A."/>
            <person name="Reid I.D."/>
            <person name="Moisan M.C."/>
            <person name="Butler G."/>
            <person name="Nguyen T.T.M."/>
            <person name="Dewar K."/>
            <person name="Conant G."/>
            <person name="Drula E."/>
            <person name="Henrissat B."/>
            <person name="Hansel C."/>
            <person name="Singer S."/>
            <person name="Hutchinson M.I."/>
            <person name="de Vries R.P."/>
            <person name="Natvig D.O."/>
            <person name="Powell A.J."/>
            <person name="Tsang A."/>
            <person name="Grigoriev I.V."/>
        </authorList>
    </citation>
    <scope>NUCLEOTIDE SEQUENCE [LARGE SCALE GENOMIC DNA]</scope>
    <source>
        <strain evidence="1 2">CBS 494.80</strain>
    </source>
</reference>
<dbReference type="InterPro" id="IPR038883">
    <property type="entry name" value="AN11006-like"/>
</dbReference>
<dbReference type="EMBL" id="JAZHXI010000015">
    <property type="protein sequence ID" value="KAL2063499.1"/>
    <property type="molecule type" value="Genomic_DNA"/>
</dbReference>
<organism evidence="1 2">
    <name type="scientific">Oculimacula yallundae</name>
    <dbReference type="NCBI Taxonomy" id="86028"/>
    <lineage>
        <taxon>Eukaryota</taxon>
        <taxon>Fungi</taxon>
        <taxon>Dikarya</taxon>
        <taxon>Ascomycota</taxon>
        <taxon>Pezizomycotina</taxon>
        <taxon>Leotiomycetes</taxon>
        <taxon>Helotiales</taxon>
        <taxon>Ploettnerulaceae</taxon>
        <taxon>Oculimacula</taxon>
    </lineage>
</organism>
<protein>
    <recommendedName>
        <fullName evidence="3">F-box domain-containing protein</fullName>
    </recommendedName>
</protein>
<dbReference type="PANTHER" id="PTHR42085:SF2">
    <property type="entry name" value="F-BOX DOMAIN-CONTAINING PROTEIN"/>
    <property type="match status" value="1"/>
</dbReference>
<comment type="caution">
    <text evidence="1">The sequence shown here is derived from an EMBL/GenBank/DDBJ whole genome shotgun (WGS) entry which is preliminary data.</text>
</comment>
<evidence type="ECO:0000313" key="2">
    <source>
        <dbReference type="Proteomes" id="UP001595075"/>
    </source>
</evidence>